<dbReference type="Pfam" id="PF20167">
    <property type="entry name" value="Transposase_32"/>
    <property type="match status" value="1"/>
</dbReference>
<dbReference type="PROSITE" id="PS50969">
    <property type="entry name" value="FCP1"/>
    <property type="match status" value="1"/>
</dbReference>
<keyword evidence="1" id="KW-0653">Protein transport</keyword>
<keyword evidence="5" id="KW-1185">Reference proteome</keyword>
<dbReference type="InterPro" id="IPR023214">
    <property type="entry name" value="HAD_sf"/>
</dbReference>
<dbReference type="Gene3D" id="3.40.50.1000">
    <property type="entry name" value="HAD superfamily/HAD-like"/>
    <property type="match status" value="1"/>
</dbReference>
<comment type="caution">
    <text evidence="4">The sequence shown here is derived from an EMBL/GenBank/DDBJ whole genome shotgun (WGS) entry which is preliminary data.</text>
</comment>
<dbReference type="InterPro" id="IPR046796">
    <property type="entry name" value="Transposase_32_dom"/>
</dbReference>
<evidence type="ECO:0000259" key="3">
    <source>
        <dbReference type="PROSITE" id="PS50969"/>
    </source>
</evidence>
<gene>
    <name evidence="4" type="ORF">ACJIZ3_023582</name>
</gene>
<sequence length="506" mass="58433">MTDITEPVYQVANDRGWSTFCRAPDEGGYLGLVQEFYANLPDKINNNVTVRGKSVPMGPDEINKLYGLISYEGDEYSVLSKSLKNSPNLDGITKVICNKQPKWKVTKGGNYMSFSARQLKDPCKMWFKFVVSRLLPRQETTGVTPYRALLLYCIVTMKSIDVGQLIHNEMVDTAMDHAKTSRWLWYPALISRLCIQVDVPLDSNETLIKVRKLITLKSIPEGSSDPEDADEPHVSDAERAPRRRREFKRAPKLEPNPNISMEWLKSTLQRMLDHQNRMRQVIEKQLREASEKRWYYVAKYYDEIERQSAAKEASRVENPAGCDIRLRKKLLVLDLNGLLMDIIPVPRSDVTIQSSYKSDAVLKNKHIYLRPHVNEFMKFCIENFDVGIWTSRMRHNLEPIIDFFFGHHKEDFKFIFDQEWCTITDYTVCESLGVIPLKKNEIGKKKAVKLKNLQMVWDKFKDDYDDNNTLLIDDSPVKALCNPAHTAIFPETFSISKLETDDSLGT</sequence>
<dbReference type="AlphaFoldDB" id="A0ABD3TQU5"/>
<keyword evidence="1" id="KW-0809">Transit peptide</keyword>
<dbReference type="SMART" id="SM00577">
    <property type="entry name" value="CPDc"/>
    <property type="match status" value="1"/>
</dbReference>
<feature type="region of interest" description="Disordered" evidence="2">
    <location>
        <begin position="221"/>
        <end position="253"/>
    </location>
</feature>
<dbReference type="GO" id="GO:0005744">
    <property type="term" value="C:TIM23 mitochondrial import inner membrane translocase complex"/>
    <property type="evidence" value="ECO:0007669"/>
    <property type="project" value="UniProtKB-UniRule"/>
</dbReference>
<dbReference type="GO" id="GO:0015031">
    <property type="term" value="P:protein transport"/>
    <property type="evidence" value="ECO:0007669"/>
    <property type="project" value="UniProtKB-KW"/>
</dbReference>
<reference evidence="4 5" key="1">
    <citation type="submission" date="2024-12" db="EMBL/GenBank/DDBJ databases">
        <title>The unique morphological basis and parallel evolutionary history of personate flowers in Penstemon.</title>
        <authorList>
            <person name="Depatie T.H."/>
            <person name="Wessinger C.A."/>
        </authorList>
    </citation>
    <scope>NUCLEOTIDE SEQUENCE [LARGE SCALE GENOMIC DNA]</scope>
    <source>
        <strain evidence="4">WTNN_2</strain>
        <tissue evidence="4">Leaf</tissue>
    </source>
</reference>
<dbReference type="EMBL" id="JBJXBP010000003">
    <property type="protein sequence ID" value="KAL3838991.1"/>
    <property type="molecule type" value="Genomic_DNA"/>
</dbReference>
<dbReference type="PANTHER" id="PTHR12210">
    <property type="entry name" value="DULLARD PROTEIN PHOSPHATASE"/>
    <property type="match status" value="1"/>
</dbReference>
<accession>A0ABD3TQU5</accession>
<comment type="similarity">
    <text evidence="1">Belongs to the TIM50 family.</text>
</comment>
<keyword evidence="1" id="KW-0496">Mitochondrion</keyword>
<feature type="domain" description="FCP1 homology" evidence="3">
    <location>
        <begin position="324"/>
        <end position="506"/>
    </location>
</feature>
<comment type="subcellular location">
    <subcellularLocation>
        <location evidence="1">Mitochondrion inner membrane</location>
        <topology evidence="1">Single-pass membrane protein</topology>
    </subcellularLocation>
</comment>
<evidence type="ECO:0000313" key="4">
    <source>
        <dbReference type="EMBL" id="KAL3838991.1"/>
    </source>
</evidence>
<dbReference type="InterPro" id="IPR036412">
    <property type="entry name" value="HAD-like_sf"/>
</dbReference>
<dbReference type="InterPro" id="IPR050365">
    <property type="entry name" value="TIM50"/>
</dbReference>
<proteinExistence type="inferred from homology"/>
<keyword evidence="1" id="KW-0811">Translocation</keyword>
<organism evidence="4 5">
    <name type="scientific">Penstemon smallii</name>
    <dbReference type="NCBI Taxonomy" id="265156"/>
    <lineage>
        <taxon>Eukaryota</taxon>
        <taxon>Viridiplantae</taxon>
        <taxon>Streptophyta</taxon>
        <taxon>Embryophyta</taxon>
        <taxon>Tracheophyta</taxon>
        <taxon>Spermatophyta</taxon>
        <taxon>Magnoliopsida</taxon>
        <taxon>eudicotyledons</taxon>
        <taxon>Gunneridae</taxon>
        <taxon>Pentapetalae</taxon>
        <taxon>asterids</taxon>
        <taxon>lamiids</taxon>
        <taxon>Lamiales</taxon>
        <taxon>Plantaginaceae</taxon>
        <taxon>Cheloneae</taxon>
        <taxon>Penstemon</taxon>
    </lineage>
</organism>
<dbReference type="Proteomes" id="UP001634393">
    <property type="component" value="Unassembled WGS sequence"/>
</dbReference>
<evidence type="ECO:0000256" key="2">
    <source>
        <dbReference type="SAM" id="MobiDB-lite"/>
    </source>
</evidence>
<dbReference type="Pfam" id="PF03031">
    <property type="entry name" value="NIF"/>
    <property type="match status" value="1"/>
</dbReference>
<comment type="function">
    <text evidence="1">Essential component of the TIM23 complex, a complex that mediates the translocation of transit peptide-containing proteins across the mitochondrial inner membrane.</text>
</comment>
<evidence type="ECO:0000313" key="5">
    <source>
        <dbReference type="Proteomes" id="UP001634393"/>
    </source>
</evidence>
<protein>
    <recommendedName>
        <fullName evidence="1">Mitochondrial import inner membrane translocase subunit TIM50</fullName>
    </recommendedName>
</protein>
<dbReference type="InterPro" id="IPR004274">
    <property type="entry name" value="FCP1_dom"/>
</dbReference>
<evidence type="ECO:0000256" key="1">
    <source>
        <dbReference type="RuleBase" id="RU365079"/>
    </source>
</evidence>
<name>A0ABD3TQU5_9LAMI</name>
<dbReference type="SUPFAM" id="SSF56784">
    <property type="entry name" value="HAD-like"/>
    <property type="match status" value="1"/>
</dbReference>
<feature type="compositionally biased region" description="Basic and acidic residues" evidence="2">
    <location>
        <begin position="231"/>
        <end position="240"/>
    </location>
</feature>
<comment type="subunit">
    <text evidence="1">Component of the TIM23 complex.</text>
</comment>
<keyword evidence="1" id="KW-0813">Transport</keyword>